<evidence type="ECO:0008006" key="15">
    <source>
        <dbReference type="Google" id="ProtNLM"/>
    </source>
</evidence>
<keyword evidence="11" id="KW-0503">Monooxygenase</keyword>
<feature type="region of interest" description="Disordered" evidence="13">
    <location>
        <begin position="55"/>
        <end position="80"/>
    </location>
</feature>
<name>A0A7R9B5F9_TIMSH</name>
<evidence type="ECO:0000313" key="14">
    <source>
        <dbReference type="EMBL" id="CAD7266681.1"/>
    </source>
</evidence>
<evidence type="ECO:0000256" key="6">
    <source>
        <dbReference type="ARBA" id="ARBA00022723"/>
    </source>
</evidence>
<evidence type="ECO:0000256" key="7">
    <source>
        <dbReference type="ARBA" id="ARBA00022824"/>
    </source>
</evidence>
<keyword evidence="12" id="KW-0472">Membrane</keyword>
<evidence type="ECO:0000256" key="12">
    <source>
        <dbReference type="ARBA" id="ARBA00023136"/>
    </source>
</evidence>
<evidence type="ECO:0000256" key="4">
    <source>
        <dbReference type="ARBA" id="ARBA00010617"/>
    </source>
</evidence>
<keyword evidence="9" id="KW-0560">Oxidoreductase</keyword>
<dbReference type="Pfam" id="PF00067">
    <property type="entry name" value="p450"/>
    <property type="match status" value="1"/>
</dbReference>
<proteinExistence type="inferred from homology"/>
<comment type="subcellular location">
    <subcellularLocation>
        <location evidence="3">Endoplasmic reticulum membrane</location>
        <topology evidence="3">Peripheral membrane protein</topology>
    </subcellularLocation>
    <subcellularLocation>
        <location evidence="2">Microsome membrane</location>
        <topology evidence="2">Peripheral membrane protein</topology>
    </subcellularLocation>
</comment>
<dbReference type="InterPro" id="IPR036396">
    <property type="entry name" value="Cyt_P450_sf"/>
</dbReference>
<dbReference type="AlphaFoldDB" id="A0A7R9B5F9"/>
<evidence type="ECO:0000256" key="8">
    <source>
        <dbReference type="ARBA" id="ARBA00022848"/>
    </source>
</evidence>
<dbReference type="GO" id="GO:0005789">
    <property type="term" value="C:endoplasmic reticulum membrane"/>
    <property type="evidence" value="ECO:0007669"/>
    <property type="project" value="UniProtKB-SubCell"/>
</dbReference>
<accession>A0A7R9B5F9</accession>
<dbReference type="PANTHER" id="PTHR24292:SF100">
    <property type="entry name" value="CYTOCHROME P450 6A16, ISOFORM B-RELATED"/>
    <property type="match status" value="1"/>
</dbReference>
<keyword evidence="5" id="KW-0349">Heme</keyword>
<protein>
    <recommendedName>
        <fullName evidence="15">Cytochrome P450</fullName>
    </recommendedName>
</protein>
<dbReference type="GO" id="GO:0004497">
    <property type="term" value="F:monooxygenase activity"/>
    <property type="evidence" value="ECO:0007669"/>
    <property type="project" value="UniProtKB-KW"/>
</dbReference>
<evidence type="ECO:0000256" key="3">
    <source>
        <dbReference type="ARBA" id="ARBA00004406"/>
    </source>
</evidence>
<keyword evidence="10" id="KW-0408">Iron</keyword>
<reference evidence="14" key="1">
    <citation type="submission" date="2020-11" db="EMBL/GenBank/DDBJ databases">
        <authorList>
            <person name="Tran Van P."/>
        </authorList>
    </citation>
    <scope>NUCLEOTIDE SEQUENCE</scope>
</reference>
<dbReference type="Gene3D" id="1.10.630.10">
    <property type="entry name" value="Cytochrome P450"/>
    <property type="match status" value="1"/>
</dbReference>
<evidence type="ECO:0000256" key="1">
    <source>
        <dbReference type="ARBA" id="ARBA00001971"/>
    </source>
</evidence>
<evidence type="ECO:0000256" key="13">
    <source>
        <dbReference type="SAM" id="MobiDB-lite"/>
    </source>
</evidence>
<dbReference type="GO" id="GO:0016705">
    <property type="term" value="F:oxidoreductase activity, acting on paired donors, with incorporation or reduction of molecular oxygen"/>
    <property type="evidence" value="ECO:0007669"/>
    <property type="project" value="InterPro"/>
</dbReference>
<dbReference type="EMBL" id="OC007429">
    <property type="protein sequence ID" value="CAD7266681.1"/>
    <property type="molecule type" value="Genomic_DNA"/>
</dbReference>
<comment type="similarity">
    <text evidence="4">Belongs to the cytochrome P450 family.</text>
</comment>
<comment type="cofactor">
    <cofactor evidence="1">
        <name>heme</name>
        <dbReference type="ChEBI" id="CHEBI:30413"/>
    </cofactor>
</comment>
<evidence type="ECO:0000256" key="2">
    <source>
        <dbReference type="ARBA" id="ARBA00004174"/>
    </source>
</evidence>
<dbReference type="GO" id="GO:0005506">
    <property type="term" value="F:iron ion binding"/>
    <property type="evidence" value="ECO:0007669"/>
    <property type="project" value="InterPro"/>
</dbReference>
<evidence type="ECO:0000256" key="5">
    <source>
        <dbReference type="ARBA" id="ARBA00022617"/>
    </source>
</evidence>
<dbReference type="SUPFAM" id="SSF48264">
    <property type="entry name" value="Cytochrome P450"/>
    <property type="match status" value="1"/>
</dbReference>
<dbReference type="InterPro" id="IPR001128">
    <property type="entry name" value="Cyt_P450"/>
</dbReference>
<dbReference type="PRINTS" id="PR00463">
    <property type="entry name" value="EP450I"/>
</dbReference>
<keyword evidence="7" id="KW-0256">Endoplasmic reticulum</keyword>
<organism evidence="14">
    <name type="scientific">Timema shepardi</name>
    <name type="common">Walking stick</name>
    <dbReference type="NCBI Taxonomy" id="629360"/>
    <lineage>
        <taxon>Eukaryota</taxon>
        <taxon>Metazoa</taxon>
        <taxon>Ecdysozoa</taxon>
        <taxon>Arthropoda</taxon>
        <taxon>Hexapoda</taxon>
        <taxon>Insecta</taxon>
        <taxon>Pterygota</taxon>
        <taxon>Neoptera</taxon>
        <taxon>Polyneoptera</taxon>
        <taxon>Phasmatodea</taxon>
        <taxon>Timematodea</taxon>
        <taxon>Timematoidea</taxon>
        <taxon>Timematidae</taxon>
        <taxon>Timema</taxon>
    </lineage>
</organism>
<gene>
    <name evidence="14" type="ORF">TSIB3V08_LOCUS10696</name>
</gene>
<dbReference type="GO" id="GO:0020037">
    <property type="term" value="F:heme binding"/>
    <property type="evidence" value="ECO:0007669"/>
    <property type="project" value="InterPro"/>
</dbReference>
<dbReference type="InterPro" id="IPR002401">
    <property type="entry name" value="Cyt_P450_E_grp-I"/>
</dbReference>
<evidence type="ECO:0000256" key="10">
    <source>
        <dbReference type="ARBA" id="ARBA00023004"/>
    </source>
</evidence>
<dbReference type="PANTHER" id="PTHR24292">
    <property type="entry name" value="CYTOCHROME P450"/>
    <property type="match status" value="1"/>
</dbReference>
<evidence type="ECO:0000256" key="11">
    <source>
        <dbReference type="ARBA" id="ARBA00023033"/>
    </source>
</evidence>
<sequence>MSIDFPTELEMIRNQIASKYVNDFFLGIKNKVVMDDFLQLLIQLKNKGKVDEDIVSSKDDRPLTNAETASLSNEGEDEPLEMTDTLPSAQCFVFFLVWYETSSTTISCCLHELAVNPDIQERLRKEVDTVLINHGGQITYEDLQELKFMDAVVDETLCKYPPVGSLARFCTKACQIPGTNVNIDKETSVFITLYAIHHDSRYYLEPEKLDPERLLDENIQIRPKFIHLPLGEGPRISIAYDQCCRFGCMEVKVGLTALLSKYKFSVCETTSIPVTFNPISFITLRPRDIHLKISHRDN</sequence>
<keyword evidence="6" id="KW-0479">Metal-binding</keyword>
<keyword evidence="8" id="KW-0492">Microsome</keyword>
<evidence type="ECO:0000256" key="9">
    <source>
        <dbReference type="ARBA" id="ARBA00023002"/>
    </source>
</evidence>
<dbReference type="InterPro" id="IPR050476">
    <property type="entry name" value="Insect_CytP450_Detox"/>
</dbReference>